<organism evidence="1 2">
    <name type="scientific">Dovyalis caffra</name>
    <dbReference type="NCBI Taxonomy" id="77055"/>
    <lineage>
        <taxon>Eukaryota</taxon>
        <taxon>Viridiplantae</taxon>
        <taxon>Streptophyta</taxon>
        <taxon>Embryophyta</taxon>
        <taxon>Tracheophyta</taxon>
        <taxon>Spermatophyta</taxon>
        <taxon>Magnoliopsida</taxon>
        <taxon>eudicotyledons</taxon>
        <taxon>Gunneridae</taxon>
        <taxon>Pentapetalae</taxon>
        <taxon>rosids</taxon>
        <taxon>fabids</taxon>
        <taxon>Malpighiales</taxon>
        <taxon>Salicaceae</taxon>
        <taxon>Flacourtieae</taxon>
        <taxon>Dovyalis</taxon>
    </lineage>
</organism>
<protein>
    <submittedName>
        <fullName evidence="1">Uncharacterized protein</fullName>
    </submittedName>
</protein>
<dbReference type="PANTHER" id="PTHR33107:SF80">
    <property type="entry name" value="PUTATIVE-RELATED"/>
    <property type="match status" value="1"/>
</dbReference>
<keyword evidence="2" id="KW-1185">Reference proteome</keyword>
<dbReference type="InterPro" id="IPR011065">
    <property type="entry name" value="Kunitz_inhibitor_STI-like_sf"/>
</dbReference>
<dbReference type="PANTHER" id="PTHR33107">
    <property type="entry name" value="KUNITZ TRYPSIN INHIBITOR 2"/>
    <property type="match status" value="1"/>
</dbReference>
<dbReference type="SMART" id="SM00452">
    <property type="entry name" value="STI"/>
    <property type="match status" value="1"/>
</dbReference>
<comment type="caution">
    <text evidence="1">The sequence shown here is derived from an EMBL/GenBank/DDBJ whole genome shotgun (WGS) entry which is preliminary data.</text>
</comment>
<name>A0AAV1SML8_9ROSI</name>
<accession>A0AAV1SML8</accession>
<proteinExistence type="predicted"/>
<dbReference type="InterPro" id="IPR002160">
    <property type="entry name" value="Prot_inh_Kunz-lg"/>
</dbReference>
<dbReference type="PROSITE" id="PS00283">
    <property type="entry name" value="SOYBEAN_KUNITZ"/>
    <property type="match status" value="1"/>
</dbReference>
<evidence type="ECO:0000313" key="1">
    <source>
        <dbReference type="EMBL" id="CAK7355104.1"/>
    </source>
</evidence>
<dbReference type="GO" id="GO:0004866">
    <property type="term" value="F:endopeptidase inhibitor activity"/>
    <property type="evidence" value="ECO:0007669"/>
    <property type="project" value="InterPro"/>
</dbReference>
<dbReference type="Proteomes" id="UP001314170">
    <property type="component" value="Unassembled WGS sequence"/>
</dbReference>
<sequence>MAISTWAQPLSPVLDVEGKPLRSGVEYYILPAETDIAGGLTSICNGSFPLYVGQEPLAPNVSQGTPVIFRPRFADTIIRESRDFTVAFSGATTCADSSAWEVVDHPETRKRYIATGGKFRQPRPRVWYFNIVKNEQGLYTLAWCQNCTIHFPGADCHPSSRCVSAGILKENGKRLLVLDDPAFPFVFRRAKVILPASTKNN</sequence>
<dbReference type="SUPFAM" id="SSF50386">
    <property type="entry name" value="STI-like"/>
    <property type="match status" value="1"/>
</dbReference>
<reference evidence="1 2" key="1">
    <citation type="submission" date="2024-01" db="EMBL/GenBank/DDBJ databases">
        <authorList>
            <person name="Waweru B."/>
        </authorList>
    </citation>
    <scope>NUCLEOTIDE SEQUENCE [LARGE SCALE GENOMIC DNA]</scope>
</reference>
<dbReference type="EMBL" id="CAWUPB010001195">
    <property type="protein sequence ID" value="CAK7355104.1"/>
    <property type="molecule type" value="Genomic_DNA"/>
</dbReference>
<dbReference type="AlphaFoldDB" id="A0AAV1SML8"/>
<evidence type="ECO:0000313" key="2">
    <source>
        <dbReference type="Proteomes" id="UP001314170"/>
    </source>
</evidence>
<dbReference type="Pfam" id="PF00197">
    <property type="entry name" value="Kunitz_legume"/>
    <property type="match status" value="1"/>
</dbReference>
<gene>
    <name evidence="1" type="ORF">DCAF_LOCUS25498</name>
</gene>
<dbReference type="Gene3D" id="2.80.10.50">
    <property type="match status" value="1"/>
</dbReference>